<evidence type="ECO:0000313" key="3">
    <source>
        <dbReference type="Proteomes" id="UP000194873"/>
    </source>
</evidence>
<evidence type="ECO:0000256" key="1">
    <source>
        <dbReference type="SAM" id="MobiDB-lite"/>
    </source>
</evidence>
<protein>
    <submittedName>
        <fullName evidence="2">Uncharacterized protein</fullName>
    </submittedName>
</protein>
<gene>
    <name evidence="2" type="ORF">BXP70_28385</name>
</gene>
<dbReference type="EMBL" id="MTSE01000060">
    <property type="protein sequence ID" value="OUJ67867.1"/>
    <property type="molecule type" value="Genomic_DNA"/>
</dbReference>
<feature type="compositionally biased region" description="Basic and acidic residues" evidence="1">
    <location>
        <begin position="8"/>
        <end position="30"/>
    </location>
</feature>
<comment type="caution">
    <text evidence="2">The sequence shown here is derived from an EMBL/GenBank/DDBJ whole genome shotgun (WGS) entry which is preliminary data.</text>
</comment>
<feature type="region of interest" description="Disordered" evidence="1">
    <location>
        <begin position="1"/>
        <end position="50"/>
    </location>
</feature>
<keyword evidence="3" id="KW-1185">Reference proteome</keyword>
<accession>A0A243W555</accession>
<proteinExistence type="predicted"/>
<dbReference type="Proteomes" id="UP000194873">
    <property type="component" value="Unassembled WGS sequence"/>
</dbReference>
<dbReference type="AlphaFoldDB" id="A0A243W555"/>
<name>A0A243W555_9BACT</name>
<organism evidence="2 3">
    <name type="scientific">Hymenobacter crusticola</name>
    <dbReference type="NCBI Taxonomy" id="1770526"/>
    <lineage>
        <taxon>Bacteria</taxon>
        <taxon>Pseudomonadati</taxon>
        <taxon>Bacteroidota</taxon>
        <taxon>Cytophagia</taxon>
        <taxon>Cytophagales</taxon>
        <taxon>Hymenobacteraceae</taxon>
        <taxon>Hymenobacter</taxon>
    </lineage>
</organism>
<feature type="region of interest" description="Disordered" evidence="1">
    <location>
        <begin position="90"/>
        <end position="120"/>
    </location>
</feature>
<sequence>MYGLPDSNDLHENHVDNEQNDLHEEKEKRTISKSLAQEEAPAEEENPFIPFSTRITTATFIKLKQAEYWERLTITEIVETALQQYLQGIPTATNPLPDKEQKRLNVRKLQTPRSSKKQKQ</sequence>
<evidence type="ECO:0000313" key="2">
    <source>
        <dbReference type="EMBL" id="OUJ67867.1"/>
    </source>
</evidence>
<reference evidence="2 3" key="1">
    <citation type="submission" date="2017-01" db="EMBL/GenBank/DDBJ databases">
        <title>A new Hymenobacter.</title>
        <authorList>
            <person name="Liang Y."/>
            <person name="Feng F."/>
        </authorList>
    </citation>
    <scope>NUCLEOTIDE SEQUENCE [LARGE SCALE GENOMIC DNA]</scope>
    <source>
        <strain evidence="2">MIMBbqt21</strain>
    </source>
</reference>